<gene>
    <name evidence="8" type="ORF">OM075_12650</name>
</gene>
<evidence type="ECO:0000256" key="1">
    <source>
        <dbReference type="ARBA" id="ARBA00004442"/>
    </source>
</evidence>
<evidence type="ECO:0000259" key="6">
    <source>
        <dbReference type="Pfam" id="PF07980"/>
    </source>
</evidence>
<evidence type="ECO:0000313" key="9">
    <source>
        <dbReference type="Proteomes" id="UP001209229"/>
    </source>
</evidence>
<sequence length="536" mass="60574">METSIMKRIKLIISIIISGIIIISCNEDLLDVEQHGALLPDNYYANASDEQADQLIAEVYSQVFTGLFWNGTLNSMSDNGIRTGGVFSNVNITSQNHDMNGYFTTLFRVNYLCNMIIENLPADSNSKNQVIGEAYFWRAYAYFNLIRMYGTPPLVDHVLGAADLQPANGNPAELWNYVETSLDEALKLLPEKAGLGQQKAIGGRVTKHAVYALLGKAQLTQGNYSGAITSLEQVINSGKYQLVNDFRELYHTTSDFCDEYIWEFNVDDEDQANFEREGDNRAVNLTWRSENVTVPGGLTAQGYGMADFNKAFYDFMVARGEKGKPRYLGTIWDYEDILNRFVELGLASDTEDAKGEFWNSVPAMSDCQGYFRSKMLPWAEEIYDFYDVNVIHSKINWPGMRYAEVLLLYAEACVQSGTKTDLGLAAINEIRFRAGLDNLPSYTLAELKDEKRAEMAYEGERFYDLVRWGDASSALATRGFTMYNFYGYVEGTTNYNVTEMPVQDAVGFQSGRDELFPFPYNERLLNPNLNQNNGWN</sequence>
<keyword evidence="5" id="KW-0998">Cell outer membrane</keyword>
<keyword evidence="3" id="KW-0732">Signal</keyword>
<dbReference type="InterPro" id="IPR033985">
    <property type="entry name" value="SusD-like_N"/>
</dbReference>
<keyword evidence="4" id="KW-0472">Membrane</keyword>
<feature type="domain" description="RagB/SusD" evidence="6">
    <location>
        <begin position="324"/>
        <end position="535"/>
    </location>
</feature>
<dbReference type="Proteomes" id="UP001209229">
    <property type="component" value="Unassembled WGS sequence"/>
</dbReference>
<evidence type="ECO:0000256" key="5">
    <source>
        <dbReference type="ARBA" id="ARBA00023237"/>
    </source>
</evidence>
<keyword evidence="9" id="KW-1185">Reference proteome</keyword>
<dbReference type="InterPro" id="IPR011990">
    <property type="entry name" value="TPR-like_helical_dom_sf"/>
</dbReference>
<organism evidence="8 9">
    <name type="scientific">Plebeiibacterium sediminum</name>
    <dbReference type="NCBI Taxonomy" id="2992112"/>
    <lineage>
        <taxon>Bacteria</taxon>
        <taxon>Pseudomonadati</taxon>
        <taxon>Bacteroidota</taxon>
        <taxon>Bacteroidia</taxon>
        <taxon>Marinilabiliales</taxon>
        <taxon>Marinilabiliaceae</taxon>
        <taxon>Plebeiibacterium</taxon>
    </lineage>
</organism>
<comment type="similarity">
    <text evidence="2">Belongs to the SusD family.</text>
</comment>
<evidence type="ECO:0000259" key="7">
    <source>
        <dbReference type="Pfam" id="PF14322"/>
    </source>
</evidence>
<evidence type="ECO:0000256" key="4">
    <source>
        <dbReference type="ARBA" id="ARBA00023136"/>
    </source>
</evidence>
<evidence type="ECO:0000256" key="2">
    <source>
        <dbReference type="ARBA" id="ARBA00006275"/>
    </source>
</evidence>
<dbReference type="Gene3D" id="1.25.40.390">
    <property type="match status" value="1"/>
</dbReference>
<accession>A0AAE3SFP8</accession>
<evidence type="ECO:0000313" key="8">
    <source>
        <dbReference type="EMBL" id="MCW3787322.1"/>
    </source>
</evidence>
<reference evidence="8" key="1">
    <citation type="submission" date="2022-10" db="EMBL/GenBank/DDBJ databases">
        <authorList>
            <person name="Yu W.X."/>
        </authorList>
    </citation>
    <scope>NUCLEOTIDE SEQUENCE</scope>
    <source>
        <strain evidence="8">AAT</strain>
    </source>
</reference>
<dbReference type="GO" id="GO:0009279">
    <property type="term" value="C:cell outer membrane"/>
    <property type="evidence" value="ECO:0007669"/>
    <property type="project" value="UniProtKB-SubCell"/>
</dbReference>
<comment type="caution">
    <text evidence="8">The sequence shown here is derived from an EMBL/GenBank/DDBJ whole genome shotgun (WGS) entry which is preliminary data.</text>
</comment>
<proteinExistence type="inferred from homology"/>
<feature type="domain" description="SusD-like N-terminal" evidence="7">
    <location>
        <begin position="57"/>
        <end position="217"/>
    </location>
</feature>
<dbReference type="EMBL" id="JAPDPJ010000027">
    <property type="protein sequence ID" value="MCW3787322.1"/>
    <property type="molecule type" value="Genomic_DNA"/>
</dbReference>
<name>A0AAE3SFP8_9BACT</name>
<dbReference type="Pfam" id="PF07980">
    <property type="entry name" value="SusD_RagB"/>
    <property type="match status" value="1"/>
</dbReference>
<dbReference type="Pfam" id="PF14322">
    <property type="entry name" value="SusD-like_3"/>
    <property type="match status" value="1"/>
</dbReference>
<dbReference type="SUPFAM" id="SSF48452">
    <property type="entry name" value="TPR-like"/>
    <property type="match status" value="1"/>
</dbReference>
<dbReference type="PROSITE" id="PS51257">
    <property type="entry name" value="PROKAR_LIPOPROTEIN"/>
    <property type="match status" value="1"/>
</dbReference>
<dbReference type="InterPro" id="IPR012944">
    <property type="entry name" value="SusD_RagB_dom"/>
</dbReference>
<dbReference type="AlphaFoldDB" id="A0AAE3SFP8"/>
<evidence type="ECO:0000256" key="3">
    <source>
        <dbReference type="ARBA" id="ARBA00022729"/>
    </source>
</evidence>
<comment type="subcellular location">
    <subcellularLocation>
        <location evidence="1">Cell outer membrane</location>
    </subcellularLocation>
</comment>
<protein>
    <submittedName>
        <fullName evidence="8">RagB/SusD family nutrient uptake outer membrane protein</fullName>
    </submittedName>
</protein>
<dbReference type="RefSeq" id="WP_301190887.1">
    <property type="nucleotide sequence ID" value="NZ_JAPDPJ010000027.1"/>
</dbReference>